<dbReference type="RefSeq" id="WP_030257851.1">
    <property type="nucleotide sequence ID" value="NZ_JBHEZZ010000003.1"/>
</dbReference>
<name>A0ABV6UHD4_9ACTN</name>
<accession>A0ABV6UHD4</accession>
<dbReference type="Pfam" id="PF01042">
    <property type="entry name" value="Ribonuc_L-PSP"/>
    <property type="match status" value="1"/>
</dbReference>
<dbReference type="InterPro" id="IPR006175">
    <property type="entry name" value="YjgF/YER057c/UK114"/>
</dbReference>
<proteinExistence type="inferred from homology"/>
<dbReference type="EC" id="3.5.-.-" evidence="2"/>
<dbReference type="Gene3D" id="3.30.1330.40">
    <property type="entry name" value="RutC-like"/>
    <property type="match status" value="1"/>
</dbReference>
<dbReference type="EMBL" id="JBHEZZ010000003">
    <property type="protein sequence ID" value="MFC1400847.1"/>
    <property type="molecule type" value="Genomic_DNA"/>
</dbReference>
<dbReference type="InterPro" id="IPR035959">
    <property type="entry name" value="RutC-like_sf"/>
</dbReference>
<evidence type="ECO:0000256" key="1">
    <source>
        <dbReference type="ARBA" id="ARBA00010552"/>
    </source>
</evidence>
<reference evidence="2 3" key="1">
    <citation type="submission" date="2024-09" db="EMBL/GenBank/DDBJ databases">
        <authorList>
            <person name="Lee S.D."/>
        </authorList>
    </citation>
    <scope>NUCLEOTIDE SEQUENCE [LARGE SCALE GENOMIC DNA]</scope>
    <source>
        <strain evidence="2 3">N1-5</strain>
    </source>
</reference>
<dbReference type="InterPro" id="IPR006056">
    <property type="entry name" value="RidA"/>
</dbReference>
<dbReference type="Proteomes" id="UP001592528">
    <property type="component" value="Unassembled WGS sequence"/>
</dbReference>
<keyword evidence="3" id="KW-1185">Reference proteome</keyword>
<gene>
    <name evidence="2" type="ORF">ACEZDJ_06075</name>
</gene>
<dbReference type="PANTHER" id="PTHR11803:SF39">
    <property type="entry name" value="2-IMINOBUTANOATE_2-IMINOPROPANOATE DEAMINASE"/>
    <property type="match status" value="1"/>
</dbReference>
<dbReference type="CDD" id="cd00448">
    <property type="entry name" value="YjgF_YER057c_UK114_family"/>
    <property type="match status" value="1"/>
</dbReference>
<dbReference type="NCBIfam" id="TIGR00004">
    <property type="entry name" value="Rid family detoxifying hydrolase"/>
    <property type="match status" value="1"/>
</dbReference>
<organism evidence="2 3">
    <name type="scientific">Streptacidiphilus cavernicola</name>
    <dbReference type="NCBI Taxonomy" id="3342716"/>
    <lineage>
        <taxon>Bacteria</taxon>
        <taxon>Bacillati</taxon>
        <taxon>Actinomycetota</taxon>
        <taxon>Actinomycetes</taxon>
        <taxon>Kitasatosporales</taxon>
        <taxon>Streptomycetaceae</taxon>
        <taxon>Streptacidiphilus</taxon>
    </lineage>
</organism>
<dbReference type="SUPFAM" id="SSF55298">
    <property type="entry name" value="YjgF-like"/>
    <property type="match status" value="1"/>
</dbReference>
<evidence type="ECO:0000313" key="2">
    <source>
        <dbReference type="EMBL" id="MFC1400847.1"/>
    </source>
</evidence>
<comment type="caution">
    <text evidence="2">The sequence shown here is derived from an EMBL/GenBank/DDBJ whole genome shotgun (WGS) entry which is preliminary data.</text>
</comment>
<evidence type="ECO:0000313" key="3">
    <source>
        <dbReference type="Proteomes" id="UP001592528"/>
    </source>
</evidence>
<protein>
    <submittedName>
        <fullName evidence="2">RidA family protein</fullName>
        <ecNumber evidence="2">3.5.-.-</ecNumber>
    </submittedName>
</protein>
<dbReference type="PANTHER" id="PTHR11803">
    <property type="entry name" value="2-IMINOBUTANOATE/2-IMINOPROPANOATE DEAMINASE RIDA"/>
    <property type="match status" value="1"/>
</dbReference>
<sequence>MSKSVVRTDQAPTPIASFSQGVAKGGLLQVAGQVGFDPATGTPVGPGLTEQIEQTLRNVQSVLEAGGAGWDDVLMMRVYLTDTAHFAELNAVYDAWFAKALPEGGFPARTTVYVGLPAGLLVEIDALAVTG</sequence>
<keyword evidence="2" id="KW-0378">Hydrolase</keyword>
<comment type="similarity">
    <text evidence="1">Belongs to the RutC family.</text>
</comment>
<dbReference type="GO" id="GO:0016787">
    <property type="term" value="F:hydrolase activity"/>
    <property type="evidence" value="ECO:0007669"/>
    <property type="project" value="UniProtKB-KW"/>
</dbReference>